<comment type="caution">
    <text evidence="3">The sequence shown here is derived from an EMBL/GenBank/DDBJ whole genome shotgun (WGS) entry which is preliminary data.</text>
</comment>
<dbReference type="Proteomes" id="UP000236370">
    <property type="component" value="Unassembled WGS sequence"/>
</dbReference>
<evidence type="ECO:0000256" key="1">
    <source>
        <dbReference type="SAM" id="MobiDB-lite"/>
    </source>
</evidence>
<feature type="signal peptide" evidence="2">
    <location>
        <begin position="1"/>
        <end position="19"/>
    </location>
</feature>
<reference evidence="3 4" key="1">
    <citation type="submission" date="2017-12" db="EMBL/GenBank/DDBJ databases">
        <title>High-resolution comparative analysis of great ape genomes.</title>
        <authorList>
            <person name="Pollen A."/>
            <person name="Hastie A."/>
            <person name="Hormozdiari F."/>
            <person name="Dougherty M."/>
            <person name="Liu R."/>
            <person name="Chaisson M."/>
            <person name="Hoppe E."/>
            <person name="Hill C."/>
            <person name="Pang A."/>
            <person name="Hillier L."/>
            <person name="Baker C."/>
            <person name="Armstrong J."/>
            <person name="Shendure J."/>
            <person name="Paten B."/>
            <person name="Wilson R."/>
            <person name="Chao H."/>
            <person name="Schneider V."/>
            <person name="Ventura M."/>
            <person name="Kronenberg Z."/>
            <person name="Murali S."/>
            <person name="Gordon D."/>
            <person name="Cantsilieris S."/>
            <person name="Munson K."/>
            <person name="Nelson B."/>
            <person name="Raja A."/>
            <person name="Underwood J."/>
            <person name="Diekhans M."/>
            <person name="Fiddes I."/>
            <person name="Haussler D."/>
            <person name="Eichler E."/>
        </authorList>
    </citation>
    <scope>NUCLEOTIDE SEQUENCE [LARGE SCALE GENOMIC DNA]</scope>
    <source>
        <strain evidence="3">Yerkes chimp pedigree #C0471</strain>
    </source>
</reference>
<keyword evidence="2" id="KW-0732">Signal</keyword>
<evidence type="ECO:0000256" key="2">
    <source>
        <dbReference type="SAM" id="SignalP"/>
    </source>
</evidence>
<dbReference type="EMBL" id="NBAG03000069">
    <property type="protein sequence ID" value="PNI91901.1"/>
    <property type="molecule type" value="Genomic_DNA"/>
</dbReference>
<feature type="region of interest" description="Disordered" evidence="1">
    <location>
        <begin position="23"/>
        <end position="61"/>
    </location>
</feature>
<evidence type="ECO:0000313" key="3">
    <source>
        <dbReference type="EMBL" id="PNI91901.1"/>
    </source>
</evidence>
<proteinExistence type="predicted"/>
<feature type="chain" id="PRO_5014448788" evidence="2">
    <location>
        <begin position="20"/>
        <end position="61"/>
    </location>
</feature>
<organism evidence="3 4">
    <name type="scientific">Pan troglodytes</name>
    <name type="common">Chimpanzee</name>
    <dbReference type="NCBI Taxonomy" id="9598"/>
    <lineage>
        <taxon>Eukaryota</taxon>
        <taxon>Metazoa</taxon>
        <taxon>Chordata</taxon>
        <taxon>Craniata</taxon>
        <taxon>Vertebrata</taxon>
        <taxon>Euteleostomi</taxon>
        <taxon>Mammalia</taxon>
        <taxon>Eutheria</taxon>
        <taxon>Euarchontoglires</taxon>
        <taxon>Primates</taxon>
        <taxon>Haplorrhini</taxon>
        <taxon>Catarrhini</taxon>
        <taxon>Hominidae</taxon>
        <taxon>Pan</taxon>
    </lineage>
</organism>
<protein>
    <submittedName>
        <fullName evidence="3">KLK9 isoform 2</fullName>
    </submittedName>
</protein>
<sequence length="61" mass="6142">MKLGLLCALLSLLAGICGSALESTTSGNGRVRSSCSGLRTSSPTLASTRTSAPMTTMMTSC</sequence>
<dbReference type="AlphaFoldDB" id="A0A2J8Q6K1"/>
<accession>A0A2J8Q6K1</accession>
<name>A0A2J8Q6K1_PANTR</name>
<evidence type="ECO:0000313" key="4">
    <source>
        <dbReference type="Proteomes" id="UP000236370"/>
    </source>
</evidence>
<gene>
    <name evidence="3" type="ORF">CK820_G0041688</name>
</gene>